<feature type="region of interest" description="Disordered" evidence="1">
    <location>
        <begin position="37"/>
        <end position="86"/>
    </location>
</feature>
<evidence type="ECO:0000313" key="2">
    <source>
        <dbReference type="EMBL" id="MTD56505.1"/>
    </source>
</evidence>
<sequence>MSFVLPVSNHQIENPVITFDDRALDVGCAPTRARYRAADTLTDRPRGRPARQRHGIDTESNVKAAGSGDACASGAQLQPASSSDKRVRRELRAVDSVATATRTFIDLR</sequence>
<dbReference type="Proteomes" id="UP000440096">
    <property type="component" value="Unassembled WGS sequence"/>
</dbReference>
<organism evidence="2 3">
    <name type="scientific">Amycolatopsis pithecellobii</name>
    <dbReference type="NCBI Taxonomy" id="664692"/>
    <lineage>
        <taxon>Bacteria</taxon>
        <taxon>Bacillati</taxon>
        <taxon>Actinomycetota</taxon>
        <taxon>Actinomycetes</taxon>
        <taxon>Pseudonocardiales</taxon>
        <taxon>Pseudonocardiaceae</taxon>
        <taxon>Amycolatopsis</taxon>
    </lineage>
</organism>
<keyword evidence="3" id="KW-1185">Reference proteome</keyword>
<evidence type="ECO:0000313" key="3">
    <source>
        <dbReference type="Proteomes" id="UP000440096"/>
    </source>
</evidence>
<evidence type="ECO:0000256" key="1">
    <source>
        <dbReference type="SAM" id="MobiDB-lite"/>
    </source>
</evidence>
<reference evidence="2 3" key="1">
    <citation type="submission" date="2019-11" db="EMBL/GenBank/DDBJ databases">
        <title>Draft genome of Amycolatopsis RM579.</title>
        <authorList>
            <person name="Duangmal K."/>
            <person name="Mingma R."/>
        </authorList>
    </citation>
    <scope>NUCLEOTIDE SEQUENCE [LARGE SCALE GENOMIC DNA]</scope>
    <source>
        <strain evidence="2 3">RM579</strain>
    </source>
</reference>
<accession>A0A6N7YTX8</accession>
<feature type="compositionally biased region" description="Low complexity" evidence="1">
    <location>
        <begin position="64"/>
        <end position="75"/>
    </location>
</feature>
<protein>
    <submittedName>
        <fullName evidence="2">Uncharacterized protein</fullName>
    </submittedName>
</protein>
<dbReference type="AlphaFoldDB" id="A0A6N7YTX8"/>
<proteinExistence type="predicted"/>
<dbReference type="EMBL" id="WMBA01000035">
    <property type="protein sequence ID" value="MTD56505.1"/>
    <property type="molecule type" value="Genomic_DNA"/>
</dbReference>
<comment type="caution">
    <text evidence="2">The sequence shown here is derived from an EMBL/GenBank/DDBJ whole genome shotgun (WGS) entry which is preliminary data.</text>
</comment>
<dbReference type="RefSeq" id="WP_154758669.1">
    <property type="nucleotide sequence ID" value="NZ_WMBA01000035.1"/>
</dbReference>
<name>A0A6N7YTX8_9PSEU</name>
<gene>
    <name evidence="2" type="ORF">GKO32_21380</name>
</gene>